<dbReference type="Gene3D" id="2.60.120.330">
    <property type="entry name" value="B-lactam Antibiotic, Isopenicillin N Synthase, Chain"/>
    <property type="match status" value="1"/>
</dbReference>
<comment type="caution">
    <text evidence="6">The sequence shown here is derived from an EMBL/GenBank/DDBJ whole genome shotgun (WGS) entry which is preliminary data.</text>
</comment>
<evidence type="ECO:0000313" key="7">
    <source>
        <dbReference type="Proteomes" id="UP000594342"/>
    </source>
</evidence>
<keyword evidence="4" id="KW-1133">Transmembrane helix</keyword>
<dbReference type="SUPFAM" id="SSF51197">
    <property type="entry name" value="Clavaminate synthase-like"/>
    <property type="match status" value="1"/>
</dbReference>
<feature type="domain" description="Aspartyl/asparaginy/proline hydroxylase" evidence="5">
    <location>
        <begin position="65"/>
        <end position="234"/>
    </location>
</feature>
<dbReference type="EMBL" id="UPSH01000001">
    <property type="protein sequence ID" value="VBB17610.1"/>
    <property type="molecule type" value="Genomic_DNA"/>
</dbReference>
<keyword evidence="4" id="KW-0472">Membrane</keyword>
<dbReference type="Proteomes" id="UP000594342">
    <property type="component" value="Unassembled WGS sequence"/>
</dbReference>
<evidence type="ECO:0000256" key="4">
    <source>
        <dbReference type="SAM" id="Phobius"/>
    </source>
</evidence>
<gene>
    <name evidence="6" type="ORF">YASMINEVIRUS_73</name>
</gene>
<dbReference type="PANTHER" id="PTHR46332:SF5">
    <property type="entry name" value="ASPARTATE BETA-HYDROXYLASE DOMAIN CONTAINING 2"/>
    <property type="match status" value="1"/>
</dbReference>
<keyword evidence="3" id="KW-0560">Oxidoreductase</keyword>
<dbReference type="InterPro" id="IPR027443">
    <property type="entry name" value="IPNS-like_sf"/>
</dbReference>
<feature type="transmembrane region" description="Helical" evidence="4">
    <location>
        <begin position="6"/>
        <end position="27"/>
    </location>
</feature>
<reference evidence="6 7" key="1">
    <citation type="submission" date="2018-10" db="EMBL/GenBank/DDBJ databases">
        <authorList>
            <consortium name="IHU Genomes"/>
        </authorList>
    </citation>
    <scope>NUCLEOTIDE SEQUENCE [LARGE SCALE GENOMIC DNA]</scope>
    <source>
        <strain evidence="6 7">A1</strain>
    </source>
</reference>
<evidence type="ECO:0000256" key="3">
    <source>
        <dbReference type="ARBA" id="ARBA00023002"/>
    </source>
</evidence>
<dbReference type="GO" id="GO:0051213">
    <property type="term" value="F:dioxygenase activity"/>
    <property type="evidence" value="ECO:0007669"/>
    <property type="project" value="UniProtKB-KW"/>
</dbReference>
<keyword evidence="2" id="KW-0223">Dioxygenase</keyword>
<evidence type="ECO:0000256" key="2">
    <source>
        <dbReference type="ARBA" id="ARBA00022964"/>
    </source>
</evidence>
<dbReference type="InterPro" id="IPR007803">
    <property type="entry name" value="Asp/Arg/Pro-Hydrxlase"/>
</dbReference>
<dbReference type="InterPro" id="IPR051821">
    <property type="entry name" value="Asp/Asn_beta-hydroxylase"/>
</dbReference>
<sequence length="264" mass="31179">MRREHWILLSLVLIVLGLIYCMFCLNIDNDKTKSEKRENFKLLSKNFYSVEEVCPELNLIHSTLPLIRAEVEKVRDDEWPDWPEKELYDKRELKSTIFDSNPDKRDTPFKWNIYPFTAFGVVVKENCRRCPELWKFLQKIPGLKIALLSKLGPGVKLNTHQGWGNHSNHVIRCHFGFDVPYGCYVSVRDKLEDDEEIRLHKENDWIVFDDSRHHYAHNPTNRERIVLIVDVERPDNIKPGTSVVGDTKELLQIVDYFRNTDRLS</sequence>
<organism evidence="6 7">
    <name type="scientific">Yasminevirus sp. GU-2018</name>
    <dbReference type="NCBI Taxonomy" id="2420051"/>
    <lineage>
        <taxon>Viruses</taxon>
        <taxon>Varidnaviria</taxon>
        <taxon>Bamfordvirae</taxon>
        <taxon>Nucleocytoviricota</taxon>
        <taxon>Megaviricetes</taxon>
        <taxon>Imitervirales</taxon>
        <taxon>Mimiviridae</taxon>
        <taxon>Klosneuvirinae</taxon>
        <taxon>Yasminevirus</taxon>
        <taxon>Yasminevirus saudimassiliense</taxon>
    </lineage>
</organism>
<dbReference type="PANTHER" id="PTHR46332">
    <property type="entry name" value="ASPARTATE BETA-HYDROXYLASE DOMAIN-CONTAINING PROTEIN 2"/>
    <property type="match status" value="1"/>
</dbReference>
<dbReference type="GO" id="GO:0016020">
    <property type="term" value="C:membrane"/>
    <property type="evidence" value="ECO:0007669"/>
    <property type="project" value="TreeGrafter"/>
</dbReference>
<dbReference type="Pfam" id="PF05118">
    <property type="entry name" value="Asp_Arg_Hydrox"/>
    <property type="match status" value="1"/>
</dbReference>
<keyword evidence="7" id="KW-1185">Reference proteome</keyword>
<comment type="similarity">
    <text evidence="1">Belongs to the aspartyl/asparaginyl beta-hydroxylase family.</text>
</comment>
<evidence type="ECO:0000259" key="5">
    <source>
        <dbReference type="Pfam" id="PF05118"/>
    </source>
</evidence>
<accession>A0A5K0U725</accession>
<evidence type="ECO:0000256" key="1">
    <source>
        <dbReference type="ARBA" id="ARBA00007730"/>
    </source>
</evidence>
<protein>
    <submittedName>
        <fullName evidence="6">Cupin superfamily aspartyl/asparaginyl beta-hydroxylase</fullName>
    </submittedName>
</protein>
<proteinExistence type="inferred from homology"/>
<name>A0A5K0U725_9VIRU</name>
<keyword evidence="4" id="KW-0812">Transmembrane</keyword>
<evidence type="ECO:0000313" key="6">
    <source>
        <dbReference type="EMBL" id="VBB17610.1"/>
    </source>
</evidence>